<proteinExistence type="predicted"/>
<keyword evidence="2" id="KW-1185">Reference proteome</keyword>
<evidence type="ECO:0000313" key="2">
    <source>
        <dbReference type="Proteomes" id="UP001302329"/>
    </source>
</evidence>
<organism evidence="1 2">
    <name type="scientific">Cyanobium gracile UHCC 0281</name>
    <dbReference type="NCBI Taxonomy" id="3110309"/>
    <lineage>
        <taxon>Bacteria</taxon>
        <taxon>Bacillati</taxon>
        <taxon>Cyanobacteriota</taxon>
        <taxon>Cyanophyceae</taxon>
        <taxon>Synechococcales</taxon>
        <taxon>Prochlorococcaceae</taxon>
        <taxon>Cyanobium</taxon>
    </lineage>
</organism>
<sequence>MPATPRHRVHRSGCRGAYVSQSVATHGDLVVVALSPSDYGTTAGKGLVRFYRIARSGALTLLKDVEVGYLPDGIAFTDDGKKLVIAPAASASLTSRASKAGRPSPIRIWALPG</sequence>
<protein>
    <submittedName>
        <fullName evidence="1">Uncharacterized protein</fullName>
    </submittedName>
</protein>
<dbReference type="Proteomes" id="UP001302329">
    <property type="component" value="Unassembled WGS sequence"/>
</dbReference>
<gene>
    <name evidence="1" type="ORF">VB739_15500</name>
</gene>
<name>A0ABU5SZL7_9CYAN</name>
<dbReference type="InterPro" id="IPR011048">
    <property type="entry name" value="Haem_d1_sf"/>
</dbReference>
<dbReference type="InterPro" id="IPR015943">
    <property type="entry name" value="WD40/YVTN_repeat-like_dom_sf"/>
</dbReference>
<comment type="caution">
    <text evidence="1">The sequence shown here is derived from an EMBL/GenBank/DDBJ whole genome shotgun (WGS) entry which is preliminary data.</text>
</comment>
<evidence type="ECO:0000313" key="1">
    <source>
        <dbReference type="EMBL" id="MEA5443963.1"/>
    </source>
</evidence>
<dbReference type="EMBL" id="JAYGHY010000082">
    <property type="protein sequence ID" value="MEA5443963.1"/>
    <property type="molecule type" value="Genomic_DNA"/>
</dbReference>
<dbReference type="RefSeq" id="WP_323357914.1">
    <property type="nucleotide sequence ID" value="NZ_JAYGHY010000082.1"/>
</dbReference>
<reference evidence="1 2" key="1">
    <citation type="submission" date="2023-12" db="EMBL/GenBank/DDBJ databases">
        <title>Baltic Sea Cyanobacteria.</title>
        <authorList>
            <person name="Delbaje E."/>
            <person name="Fewer D.P."/>
            <person name="Shishido T.K."/>
        </authorList>
    </citation>
    <scope>NUCLEOTIDE SEQUENCE [LARGE SCALE GENOMIC DNA]</scope>
    <source>
        <strain evidence="1 2">UHCC 0281</strain>
    </source>
</reference>
<accession>A0ABU5SZL7</accession>
<dbReference type="SUPFAM" id="SSF51004">
    <property type="entry name" value="C-terminal (heme d1) domain of cytochrome cd1-nitrite reductase"/>
    <property type="match status" value="1"/>
</dbReference>
<dbReference type="Gene3D" id="2.130.10.10">
    <property type="entry name" value="YVTN repeat-like/Quinoprotein amine dehydrogenase"/>
    <property type="match status" value="1"/>
</dbReference>